<feature type="transmembrane region" description="Helical" evidence="8">
    <location>
        <begin position="141"/>
        <end position="161"/>
    </location>
</feature>
<feature type="transmembrane region" description="Helical" evidence="8">
    <location>
        <begin position="298"/>
        <end position="318"/>
    </location>
</feature>
<sequence length="359" mass="40935">MTKQLQIVAVFIIVSLSYGYLLYPSIIYSLTDTTHWLVVLSQGFIQLILVWLYIKGLKRFPQHTLLDIYSKMGKWMTLLFLFPFALNLIALITFSVRMHTETILSIFLPRTPYWSILLLLLFISAYTAIKGFDTILRSAIFIVLLILFIILLNTFSSFVNYDVYNIASDKHVSIAFLLNPKFLTLIGFSSFLFLGFITNDKPLTFPPFMIASIGVIVILLSFIYIPLLIFGHETVVTMPHPLLEATDSINIGWFVFNRQTMFLGITLIGFVILASAVMLWMIGQIMQSLLPKSKRKNSFWIIIFTTFSLIAALLLPNQAVAEKYFLWGVGIQAFFMAIIPLTIFIYGFASKRGGVKHEN</sequence>
<feature type="transmembrane region" description="Helical" evidence="8">
    <location>
        <begin position="262"/>
        <end position="286"/>
    </location>
</feature>
<organism evidence="9 10">
    <name type="scientific">Lysinibacillus louembei</name>
    <dbReference type="NCBI Taxonomy" id="1470088"/>
    <lineage>
        <taxon>Bacteria</taxon>
        <taxon>Bacillati</taxon>
        <taxon>Bacillota</taxon>
        <taxon>Bacilli</taxon>
        <taxon>Bacillales</taxon>
        <taxon>Bacillaceae</taxon>
        <taxon>Lysinibacillus</taxon>
    </lineage>
</organism>
<dbReference type="Proteomes" id="UP001322664">
    <property type="component" value="Chromosome"/>
</dbReference>
<feature type="transmembrane region" description="Helical" evidence="8">
    <location>
        <begin position="75"/>
        <end position="96"/>
    </location>
</feature>
<evidence type="ECO:0000256" key="2">
    <source>
        <dbReference type="ARBA" id="ARBA00007998"/>
    </source>
</evidence>
<proteinExistence type="inferred from homology"/>
<feature type="transmembrane region" description="Helical" evidence="8">
    <location>
        <begin position="173"/>
        <end position="196"/>
    </location>
</feature>
<comment type="subcellular location">
    <subcellularLocation>
        <location evidence="1">Membrane</location>
        <topology evidence="1">Multi-pass membrane protein</topology>
    </subcellularLocation>
</comment>
<evidence type="ECO:0000256" key="5">
    <source>
        <dbReference type="ARBA" id="ARBA00022692"/>
    </source>
</evidence>
<feature type="transmembrane region" description="Helical" evidence="8">
    <location>
        <begin position="208"/>
        <end position="230"/>
    </location>
</feature>
<keyword evidence="10" id="KW-1185">Reference proteome</keyword>
<evidence type="ECO:0000256" key="7">
    <source>
        <dbReference type="ARBA" id="ARBA00023136"/>
    </source>
</evidence>
<dbReference type="PANTHER" id="PTHR34975">
    <property type="entry name" value="SPORE GERMINATION PROTEIN A2"/>
    <property type="match status" value="1"/>
</dbReference>
<evidence type="ECO:0000256" key="3">
    <source>
        <dbReference type="ARBA" id="ARBA00022448"/>
    </source>
</evidence>
<evidence type="ECO:0000256" key="6">
    <source>
        <dbReference type="ARBA" id="ARBA00022989"/>
    </source>
</evidence>
<dbReference type="InterPro" id="IPR004761">
    <property type="entry name" value="Spore_GerAB"/>
</dbReference>
<comment type="similarity">
    <text evidence="2">Belongs to the amino acid-polyamine-organocation (APC) superfamily. Spore germination protein (SGP) (TC 2.A.3.9) family.</text>
</comment>
<keyword evidence="5 8" id="KW-0812">Transmembrane</keyword>
<evidence type="ECO:0000256" key="8">
    <source>
        <dbReference type="SAM" id="Phobius"/>
    </source>
</evidence>
<feature type="transmembrane region" description="Helical" evidence="8">
    <location>
        <begin position="36"/>
        <end position="54"/>
    </location>
</feature>
<evidence type="ECO:0000313" key="10">
    <source>
        <dbReference type="Proteomes" id="UP001322664"/>
    </source>
</evidence>
<accession>A0ABZ0RW03</accession>
<dbReference type="PANTHER" id="PTHR34975:SF2">
    <property type="entry name" value="SPORE GERMINATION PROTEIN A2"/>
    <property type="match status" value="1"/>
</dbReference>
<keyword evidence="3" id="KW-0813">Transport</keyword>
<feature type="transmembrane region" description="Helical" evidence="8">
    <location>
        <begin position="7"/>
        <end position="30"/>
    </location>
</feature>
<evidence type="ECO:0000256" key="4">
    <source>
        <dbReference type="ARBA" id="ARBA00022544"/>
    </source>
</evidence>
<reference evidence="9 10" key="1">
    <citation type="submission" date="2023-09" db="EMBL/GenBank/DDBJ databases">
        <authorList>
            <person name="Page C.A."/>
            <person name="Perez-Diaz I.M."/>
        </authorList>
    </citation>
    <scope>NUCLEOTIDE SEQUENCE [LARGE SCALE GENOMIC DNA]</scope>
    <source>
        <strain evidence="9 10">Ll15</strain>
    </source>
</reference>
<dbReference type="EMBL" id="CP137624">
    <property type="protein sequence ID" value="WPK11411.1"/>
    <property type="molecule type" value="Genomic_DNA"/>
</dbReference>
<dbReference type="Pfam" id="PF03845">
    <property type="entry name" value="Spore_permease"/>
    <property type="match status" value="1"/>
</dbReference>
<evidence type="ECO:0000256" key="1">
    <source>
        <dbReference type="ARBA" id="ARBA00004141"/>
    </source>
</evidence>
<dbReference type="RefSeq" id="WP_319836450.1">
    <property type="nucleotide sequence ID" value="NZ_CP137624.1"/>
</dbReference>
<name>A0ABZ0RW03_9BACI</name>
<feature type="transmembrane region" description="Helical" evidence="8">
    <location>
        <begin position="111"/>
        <end position="129"/>
    </location>
</feature>
<keyword evidence="7 8" id="KW-0472">Membrane</keyword>
<keyword evidence="4" id="KW-0309">Germination</keyword>
<protein>
    <submittedName>
        <fullName evidence="9">GerAB/ArcD/ProY family transporter</fullName>
    </submittedName>
</protein>
<keyword evidence="6 8" id="KW-1133">Transmembrane helix</keyword>
<evidence type="ECO:0000313" key="9">
    <source>
        <dbReference type="EMBL" id="WPK11411.1"/>
    </source>
</evidence>
<gene>
    <name evidence="9" type="ORF">R6U77_16180</name>
</gene>
<feature type="transmembrane region" description="Helical" evidence="8">
    <location>
        <begin position="324"/>
        <end position="349"/>
    </location>
</feature>